<dbReference type="Proteomes" id="UP001597338">
    <property type="component" value="Unassembled WGS sequence"/>
</dbReference>
<accession>A0ABW4V1E8</accession>
<sequence length="98" mass="10514">MEAALSHQQTLVGLSTALDVVVELVDLVGAEKVAGCVVRPDNIHIQPSELQDGDEIAQRLGLRSTLDSYSSTPGFTDWCGQVKGVEVHVRSALRRTTA</sequence>
<dbReference type="EMBL" id="JBHUHF010000001">
    <property type="protein sequence ID" value="MFD2024037.1"/>
    <property type="molecule type" value="Genomic_DNA"/>
</dbReference>
<reference evidence="2" key="1">
    <citation type="journal article" date="2019" name="Int. J. Syst. Evol. Microbiol.">
        <title>The Global Catalogue of Microorganisms (GCM) 10K type strain sequencing project: providing services to taxonomists for standard genome sequencing and annotation.</title>
        <authorList>
            <consortium name="The Broad Institute Genomics Platform"/>
            <consortium name="The Broad Institute Genome Sequencing Center for Infectious Disease"/>
            <person name="Wu L."/>
            <person name="Ma J."/>
        </authorList>
    </citation>
    <scope>NUCLEOTIDE SEQUENCE [LARGE SCALE GENOMIC DNA]</scope>
    <source>
        <strain evidence="2">CCM 7043</strain>
    </source>
</reference>
<evidence type="ECO:0000313" key="1">
    <source>
        <dbReference type="EMBL" id="MFD2024037.1"/>
    </source>
</evidence>
<organism evidence="1 2">
    <name type="scientific">Promicromonospora aerolata</name>
    <dbReference type="NCBI Taxonomy" id="195749"/>
    <lineage>
        <taxon>Bacteria</taxon>
        <taxon>Bacillati</taxon>
        <taxon>Actinomycetota</taxon>
        <taxon>Actinomycetes</taxon>
        <taxon>Micrococcales</taxon>
        <taxon>Promicromonosporaceae</taxon>
        <taxon>Promicromonospora</taxon>
    </lineage>
</organism>
<name>A0ABW4V1E8_9MICO</name>
<protein>
    <submittedName>
        <fullName evidence="1">Uncharacterized protein</fullName>
    </submittedName>
</protein>
<proteinExistence type="predicted"/>
<gene>
    <name evidence="1" type="ORF">ACFSL2_00780</name>
</gene>
<evidence type="ECO:0000313" key="2">
    <source>
        <dbReference type="Proteomes" id="UP001597338"/>
    </source>
</evidence>
<dbReference type="RefSeq" id="WP_377196022.1">
    <property type="nucleotide sequence ID" value="NZ_JBHUHF010000001.1"/>
</dbReference>
<comment type="caution">
    <text evidence="1">The sequence shown here is derived from an EMBL/GenBank/DDBJ whole genome shotgun (WGS) entry which is preliminary data.</text>
</comment>
<keyword evidence="2" id="KW-1185">Reference proteome</keyword>